<dbReference type="Gene3D" id="3.30.450.40">
    <property type="match status" value="1"/>
</dbReference>
<evidence type="ECO:0000313" key="7">
    <source>
        <dbReference type="Proteomes" id="UP000664701"/>
    </source>
</evidence>
<dbReference type="Gene3D" id="1.10.10.10">
    <property type="entry name" value="Winged helix-like DNA-binding domain superfamily/Winged helix DNA-binding domain"/>
    <property type="match status" value="1"/>
</dbReference>
<dbReference type="PANTHER" id="PTHR30136:SF35">
    <property type="entry name" value="HTH-TYPE TRANSCRIPTIONAL REGULATOR RV1719"/>
    <property type="match status" value="1"/>
</dbReference>
<keyword evidence="1" id="KW-0805">Transcription regulation</keyword>
<feature type="domain" description="IclR-ED" evidence="5">
    <location>
        <begin position="75"/>
        <end position="257"/>
    </location>
</feature>
<reference evidence="6 7" key="2">
    <citation type="submission" date="2024-03" db="EMBL/GenBank/DDBJ databases">
        <title>The Genome Sequence of Enterococcus sp. DIV2402.</title>
        <authorList>
            <consortium name="The Broad Institute Genomics Platform"/>
            <consortium name="The Broad Institute Microbial Omics Core"/>
            <consortium name="The Broad Institute Genomic Center for Infectious Diseases"/>
            <person name="Earl A."/>
            <person name="Manson A."/>
            <person name="Gilmore M."/>
            <person name="Schwartman J."/>
            <person name="Shea T."/>
            <person name="Abouelleil A."/>
            <person name="Cao P."/>
            <person name="Chapman S."/>
            <person name="Cusick C."/>
            <person name="Young S."/>
            <person name="Neafsey D."/>
            <person name="Nusbaum C."/>
            <person name="Birren B."/>
        </authorList>
    </citation>
    <scope>NUCLEOTIDE SEQUENCE [LARGE SCALE GENOMIC DNA]</scope>
    <source>
        <strain evidence="6 7">DIV2402</strain>
    </source>
</reference>
<dbReference type="SMART" id="SM00346">
    <property type="entry name" value="HTH_ICLR"/>
    <property type="match status" value="1"/>
</dbReference>
<dbReference type="SUPFAM" id="SSF46785">
    <property type="entry name" value="Winged helix' DNA-binding domain"/>
    <property type="match status" value="1"/>
</dbReference>
<dbReference type="RefSeq" id="WP_207940710.1">
    <property type="nucleotide sequence ID" value="NZ_CP147251.1"/>
</dbReference>
<dbReference type="InterPro" id="IPR036388">
    <property type="entry name" value="WH-like_DNA-bd_sf"/>
</dbReference>
<dbReference type="SUPFAM" id="SSF55781">
    <property type="entry name" value="GAF domain-like"/>
    <property type="match status" value="1"/>
</dbReference>
<reference evidence="6 7" key="1">
    <citation type="submission" date="2021-03" db="EMBL/GenBank/DDBJ databases">
        <authorList>
            <person name="Gilmore M.S."/>
            <person name="Schwartzman J."/>
            <person name="Van Tyne D."/>
            <person name="Martin M."/>
            <person name="Earl A.M."/>
            <person name="Manson A.L."/>
            <person name="Straub T."/>
            <person name="Salamzade R."/>
            <person name="Saavedra J."/>
            <person name="Lebreton F."/>
            <person name="Prichula J."/>
            <person name="Schaufler K."/>
            <person name="Gaca A."/>
            <person name="Sgardioli B."/>
            <person name="Wagenaar J."/>
            <person name="Strong T."/>
        </authorList>
    </citation>
    <scope>NUCLEOTIDE SEQUENCE [LARGE SCALE GENOMIC DNA]</scope>
    <source>
        <strain evidence="6 7">DIV2402</strain>
    </source>
</reference>
<keyword evidence="3" id="KW-0804">Transcription</keyword>
<accession>A0ABZ2SMT0</accession>
<evidence type="ECO:0000256" key="1">
    <source>
        <dbReference type="ARBA" id="ARBA00023015"/>
    </source>
</evidence>
<feature type="domain" description="HTH iclR-type" evidence="4">
    <location>
        <begin position="12"/>
        <end position="74"/>
    </location>
</feature>
<dbReference type="PANTHER" id="PTHR30136">
    <property type="entry name" value="HELIX-TURN-HELIX TRANSCRIPTIONAL REGULATOR, ICLR FAMILY"/>
    <property type="match status" value="1"/>
</dbReference>
<evidence type="ECO:0000259" key="5">
    <source>
        <dbReference type="PROSITE" id="PS51078"/>
    </source>
</evidence>
<keyword evidence="7" id="KW-1185">Reference proteome</keyword>
<dbReference type="PROSITE" id="PS51077">
    <property type="entry name" value="HTH_ICLR"/>
    <property type="match status" value="1"/>
</dbReference>
<gene>
    <name evidence="6" type="ORF">DOK78_001761</name>
</gene>
<evidence type="ECO:0000256" key="2">
    <source>
        <dbReference type="ARBA" id="ARBA00023125"/>
    </source>
</evidence>
<protein>
    <recommendedName>
        <fullName evidence="8">IclR family transcriptional regulator</fullName>
    </recommendedName>
</protein>
<dbReference type="InterPro" id="IPR029016">
    <property type="entry name" value="GAF-like_dom_sf"/>
</dbReference>
<keyword evidence="2" id="KW-0238">DNA-binding</keyword>
<proteinExistence type="predicted"/>
<name>A0ABZ2SMT0_9ENTE</name>
<dbReference type="InterPro" id="IPR036390">
    <property type="entry name" value="WH_DNA-bd_sf"/>
</dbReference>
<organism evidence="6 7">
    <name type="scientific">Candidatus Enterococcus lowellii</name>
    <dbReference type="NCBI Taxonomy" id="2230877"/>
    <lineage>
        <taxon>Bacteria</taxon>
        <taxon>Bacillati</taxon>
        <taxon>Bacillota</taxon>
        <taxon>Bacilli</taxon>
        <taxon>Lactobacillales</taxon>
        <taxon>Enterococcaceae</taxon>
        <taxon>Enterococcus</taxon>
    </lineage>
</organism>
<evidence type="ECO:0000313" key="6">
    <source>
        <dbReference type="EMBL" id="WYJ77123.1"/>
    </source>
</evidence>
<evidence type="ECO:0000256" key="3">
    <source>
        <dbReference type="ARBA" id="ARBA00023163"/>
    </source>
</evidence>
<dbReference type="Pfam" id="PF09339">
    <property type="entry name" value="HTH_IclR"/>
    <property type="match status" value="1"/>
</dbReference>
<dbReference type="InterPro" id="IPR050707">
    <property type="entry name" value="HTH_MetabolicPath_Reg"/>
</dbReference>
<dbReference type="Pfam" id="PF01614">
    <property type="entry name" value="IclR_C"/>
    <property type="match status" value="1"/>
</dbReference>
<dbReference type="InterPro" id="IPR014757">
    <property type="entry name" value="Tscrpt_reg_IclR_C"/>
</dbReference>
<dbReference type="InterPro" id="IPR005471">
    <property type="entry name" value="Tscrpt_reg_IclR_N"/>
</dbReference>
<evidence type="ECO:0008006" key="8">
    <source>
        <dbReference type="Google" id="ProtNLM"/>
    </source>
</evidence>
<evidence type="ECO:0000259" key="4">
    <source>
        <dbReference type="PROSITE" id="PS51077"/>
    </source>
</evidence>
<sequence>MRTILEEGPKILSSVQLSLQVMKCFTVEKPVWGIRELARELDQSHTKIFRILETMKEEGFAVQNPETKKYSLGTPYIELGNLVKKQFNVEEELRPCMIELRDALDESIFFTVINQRQGKTLIAVDSQQGVKFTAFEGSSEPLYAGASYRAILAYQSPEFIQEVLSEEMFPYTEKTILDKEVHYEKLAEIRKQGYAISYGEYTRDVCAIAFPIRDASSEVRASLTISGPLYRISEEKQQDALNIGKVTQGKIEHILKRSNIYF</sequence>
<dbReference type="PROSITE" id="PS51078">
    <property type="entry name" value="ICLR_ED"/>
    <property type="match status" value="1"/>
</dbReference>
<dbReference type="EMBL" id="CP147251">
    <property type="protein sequence ID" value="WYJ77123.1"/>
    <property type="molecule type" value="Genomic_DNA"/>
</dbReference>
<dbReference type="Proteomes" id="UP000664701">
    <property type="component" value="Chromosome"/>
</dbReference>